<feature type="domain" description="SHSP" evidence="3">
    <location>
        <begin position="26"/>
        <end position="138"/>
    </location>
</feature>
<dbReference type="Gene3D" id="2.60.40.790">
    <property type="match status" value="1"/>
</dbReference>
<organism evidence="4 5">
    <name type="scientific">Arthrobacter caoxuetaonis</name>
    <dbReference type="NCBI Taxonomy" id="2886935"/>
    <lineage>
        <taxon>Bacteria</taxon>
        <taxon>Bacillati</taxon>
        <taxon>Actinomycetota</taxon>
        <taxon>Actinomycetes</taxon>
        <taxon>Micrococcales</taxon>
        <taxon>Micrococcaceae</taxon>
        <taxon>Arthrobacter</taxon>
    </lineage>
</organism>
<keyword evidence="5" id="KW-1185">Reference proteome</keyword>
<dbReference type="CDD" id="cd06464">
    <property type="entry name" value="ACD_sHsps-like"/>
    <property type="match status" value="1"/>
</dbReference>
<evidence type="ECO:0000259" key="3">
    <source>
        <dbReference type="PROSITE" id="PS01031"/>
    </source>
</evidence>
<accession>A0A9X1MD66</accession>
<dbReference type="EMBL" id="JAJFZV010000007">
    <property type="protein sequence ID" value="MCC3297873.1"/>
    <property type="molecule type" value="Genomic_DNA"/>
</dbReference>
<dbReference type="SUPFAM" id="SSF49764">
    <property type="entry name" value="HSP20-like chaperones"/>
    <property type="match status" value="1"/>
</dbReference>
<dbReference type="PROSITE" id="PS01031">
    <property type="entry name" value="SHSP"/>
    <property type="match status" value="1"/>
</dbReference>
<dbReference type="Proteomes" id="UP001139158">
    <property type="component" value="Unassembled WGS sequence"/>
</dbReference>
<sequence length="147" mass="16084">MQELIDMPMGDLPRDPEHLRAVLQARSAARGGTAVDLYRSDGYLVLNADLPGIDPGSLQVEIDGPAVVIRAYRTLRGMDRDTRWDVRDREAGQILRRVMVGESVDAAGIAPHYAAGVLSLYLPVKAGRRRRSVPVAFPRQELPGEAA</sequence>
<comment type="similarity">
    <text evidence="1 2">Belongs to the small heat shock protein (HSP20) family.</text>
</comment>
<evidence type="ECO:0000313" key="5">
    <source>
        <dbReference type="Proteomes" id="UP001139158"/>
    </source>
</evidence>
<reference evidence="4" key="1">
    <citation type="submission" date="2021-10" db="EMBL/GenBank/DDBJ databases">
        <title>Novel species in genus Arthrobacter.</title>
        <authorList>
            <person name="Liu Y."/>
        </authorList>
    </citation>
    <scope>NUCLEOTIDE SEQUENCE</scope>
    <source>
        <strain evidence="4">Zg-Y453</strain>
    </source>
</reference>
<dbReference type="RefSeq" id="WP_227895742.1">
    <property type="nucleotide sequence ID" value="NZ_CP099466.1"/>
</dbReference>
<evidence type="ECO:0000313" key="4">
    <source>
        <dbReference type="EMBL" id="MCC3297873.1"/>
    </source>
</evidence>
<protein>
    <submittedName>
        <fullName evidence="4">Hsp20/alpha crystallin family protein</fullName>
    </submittedName>
</protein>
<dbReference type="InterPro" id="IPR008978">
    <property type="entry name" value="HSP20-like_chaperone"/>
</dbReference>
<name>A0A9X1MD66_9MICC</name>
<proteinExistence type="inferred from homology"/>
<gene>
    <name evidence="4" type="ORF">LJ757_08665</name>
</gene>
<evidence type="ECO:0000256" key="2">
    <source>
        <dbReference type="RuleBase" id="RU003616"/>
    </source>
</evidence>
<dbReference type="Pfam" id="PF00011">
    <property type="entry name" value="HSP20"/>
    <property type="match status" value="1"/>
</dbReference>
<dbReference type="InterPro" id="IPR002068">
    <property type="entry name" value="A-crystallin/Hsp20_dom"/>
</dbReference>
<comment type="caution">
    <text evidence="4">The sequence shown here is derived from an EMBL/GenBank/DDBJ whole genome shotgun (WGS) entry which is preliminary data.</text>
</comment>
<evidence type="ECO:0000256" key="1">
    <source>
        <dbReference type="PROSITE-ProRule" id="PRU00285"/>
    </source>
</evidence>
<dbReference type="AlphaFoldDB" id="A0A9X1MD66"/>